<dbReference type="Proteomes" id="UP000179266">
    <property type="component" value="Unassembled WGS sequence"/>
</dbReference>
<evidence type="ECO:0000313" key="2">
    <source>
        <dbReference type="Proteomes" id="UP000179266"/>
    </source>
</evidence>
<dbReference type="AlphaFoldDB" id="A0A1F7RN68"/>
<evidence type="ECO:0008006" key="3">
    <source>
        <dbReference type="Google" id="ProtNLM"/>
    </source>
</evidence>
<proteinExistence type="predicted"/>
<accession>A0A1F7RN68</accession>
<evidence type="ECO:0000313" key="1">
    <source>
        <dbReference type="EMBL" id="OGL42327.1"/>
    </source>
</evidence>
<dbReference type="Pfam" id="PF13528">
    <property type="entry name" value="Glyco_trans_1_3"/>
    <property type="match status" value="1"/>
</dbReference>
<gene>
    <name evidence="1" type="ORF">A2161_13140</name>
</gene>
<name>A0A1F7RN68_9BACT</name>
<dbReference type="PANTHER" id="PTHR21015">
    <property type="entry name" value="UDP-N-ACETYLGLUCOSAMINE--N-ACETYLMURAMYL-(PENTAPEPTIDE) PYROPHOSPHORYL-UNDECAPRENOL N-ACETYLGLUCOSAMINE TRANSFERASE 1"/>
    <property type="match status" value="1"/>
</dbReference>
<comment type="caution">
    <text evidence="1">The sequence shown here is derived from an EMBL/GenBank/DDBJ whole genome shotgun (WGS) entry which is preliminary data.</text>
</comment>
<dbReference type="GO" id="GO:0016757">
    <property type="term" value="F:glycosyltransferase activity"/>
    <property type="evidence" value="ECO:0007669"/>
    <property type="project" value="TreeGrafter"/>
</dbReference>
<dbReference type="SUPFAM" id="SSF53756">
    <property type="entry name" value="UDP-Glycosyltransferase/glycogen phosphorylase"/>
    <property type="match status" value="1"/>
</dbReference>
<dbReference type="Gene3D" id="3.40.50.2000">
    <property type="entry name" value="Glycogen Phosphorylase B"/>
    <property type="match status" value="2"/>
</dbReference>
<sequence length="365" mass="42705">MKFLFIVQGEGRGHMTQAITLSRLLKKNGHTVSKVLIGKSKRRVIPDFFYKKINAPVSTYESPNFIVDREQKGIRLIRTLLYNFFKLRKYIASIKSIHNEVKKHQPDIIVNFYEILGGLYYMFYNPQLPHICIAHQFLCLHPDFKFPEGKSLDKFLLTVHSRIVSCIAEKRLALSFRRMDDFPQKKVYIVPPLLREDIMELHPENHNYILAYILNDGYRTEIIDWHNNHRYVRVHFFSDGSNTEDQQTIHENLIWHKINDMKFVEMMQNCSAFASTAGFESICEAMYFGKPVLMVPSKNHFEQECNALDALNSGAGIISSKFDLTKLIDCMHTWNDRAKSFRAWADSAENLIIDHLKLDHDRDTE</sequence>
<dbReference type="EMBL" id="MGDD01000329">
    <property type="protein sequence ID" value="OGL42327.1"/>
    <property type="molecule type" value="Genomic_DNA"/>
</dbReference>
<dbReference type="PANTHER" id="PTHR21015:SF22">
    <property type="entry name" value="GLYCOSYLTRANSFERASE"/>
    <property type="match status" value="1"/>
</dbReference>
<reference evidence="1 2" key="1">
    <citation type="journal article" date="2016" name="Nat. Commun.">
        <title>Thousands of microbial genomes shed light on interconnected biogeochemical processes in an aquifer system.</title>
        <authorList>
            <person name="Anantharaman K."/>
            <person name="Brown C.T."/>
            <person name="Hug L.A."/>
            <person name="Sharon I."/>
            <person name="Castelle C.J."/>
            <person name="Probst A.J."/>
            <person name="Thomas B.C."/>
            <person name="Singh A."/>
            <person name="Wilkins M.J."/>
            <person name="Karaoz U."/>
            <person name="Brodie E.L."/>
            <person name="Williams K.H."/>
            <person name="Hubbard S.S."/>
            <person name="Banfield J.F."/>
        </authorList>
    </citation>
    <scope>NUCLEOTIDE SEQUENCE [LARGE SCALE GENOMIC DNA]</scope>
</reference>
<organism evidence="1 2">
    <name type="scientific">Candidatus Schekmanbacteria bacterium RBG_13_48_7</name>
    <dbReference type="NCBI Taxonomy" id="1817878"/>
    <lineage>
        <taxon>Bacteria</taxon>
        <taxon>Candidatus Schekmaniibacteriota</taxon>
    </lineage>
</organism>
<protein>
    <recommendedName>
        <fullName evidence="3">Glycosyltransferase</fullName>
    </recommendedName>
</protein>